<keyword evidence="4 6" id="KW-1133">Transmembrane helix</keyword>
<accession>A0A3N2G632</accession>
<evidence type="ECO:0000256" key="3">
    <source>
        <dbReference type="ARBA" id="ARBA00022692"/>
    </source>
</evidence>
<dbReference type="InterPro" id="IPR004680">
    <property type="entry name" value="Cit_transptr-like_dom"/>
</dbReference>
<evidence type="ECO:0000256" key="4">
    <source>
        <dbReference type="ARBA" id="ARBA00022989"/>
    </source>
</evidence>
<comment type="subcellular location">
    <subcellularLocation>
        <location evidence="1">Membrane</location>
        <topology evidence="1">Multi-pass membrane protein</topology>
    </subcellularLocation>
</comment>
<feature type="transmembrane region" description="Helical" evidence="6">
    <location>
        <begin position="323"/>
        <end position="342"/>
    </location>
</feature>
<evidence type="ECO:0000259" key="7">
    <source>
        <dbReference type="Pfam" id="PF03600"/>
    </source>
</evidence>
<feature type="domain" description="Citrate transporter-like" evidence="7">
    <location>
        <begin position="14"/>
        <end position="373"/>
    </location>
</feature>
<dbReference type="AlphaFoldDB" id="A0A3N2G632"/>
<dbReference type="RefSeq" id="WP_123687482.1">
    <property type="nucleotide sequence ID" value="NZ_RKHY01000002.1"/>
</dbReference>
<keyword evidence="9" id="KW-1185">Reference proteome</keyword>
<dbReference type="Pfam" id="PF03600">
    <property type="entry name" value="CitMHS"/>
    <property type="match status" value="1"/>
</dbReference>
<evidence type="ECO:0000256" key="5">
    <source>
        <dbReference type="ARBA" id="ARBA00023136"/>
    </source>
</evidence>
<gene>
    <name evidence="8" type="ORF">EDD35_7844</name>
</gene>
<keyword evidence="3 6" id="KW-0812">Transmembrane</keyword>
<evidence type="ECO:0000313" key="8">
    <source>
        <dbReference type="EMBL" id="ROS32101.1"/>
    </source>
</evidence>
<organism evidence="8 9">
    <name type="scientific">Amycolatopsis thermoflava</name>
    <dbReference type="NCBI Taxonomy" id="84480"/>
    <lineage>
        <taxon>Bacteria</taxon>
        <taxon>Bacillati</taxon>
        <taxon>Actinomycetota</taxon>
        <taxon>Actinomycetes</taxon>
        <taxon>Pseudonocardiales</taxon>
        <taxon>Pseudonocardiaceae</taxon>
        <taxon>Amycolatopsis</taxon>
        <taxon>Amycolatopsis methanolica group</taxon>
    </lineage>
</organism>
<evidence type="ECO:0000256" key="1">
    <source>
        <dbReference type="ARBA" id="ARBA00004141"/>
    </source>
</evidence>
<dbReference type="InterPro" id="IPR014738">
    <property type="entry name" value="Citrate_transporter"/>
</dbReference>
<evidence type="ECO:0000256" key="6">
    <source>
        <dbReference type="SAM" id="Phobius"/>
    </source>
</evidence>
<feature type="transmembrane region" description="Helical" evidence="6">
    <location>
        <begin position="171"/>
        <end position="196"/>
    </location>
</feature>
<feature type="transmembrane region" description="Helical" evidence="6">
    <location>
        <begin position="408"/>
        <end position="430"/>
    </location>
</feature>
<comment type="caution">
    <text evidence="8">The sequence shown here is derived from an EMBL/GenBank/DDBJ whole genome shotgun (WGS) entry which is preliminary data.</text>
</comment>
<feature type="transmembrane region" description="Helical" evidence="6">
    <location>
        <begin position="231"/>
        <end position="262"/>
    </location>
</feature>
<dbReference type="EMBL" id="RKHY01000002">
    <property type="protein sequence ID" value="ROS32101.1"/>
    <property type="molecule type" value="Genomic_DNA"/>
</dbReference>
<dbReference type="GO" id="GO:0016020">
    <property type="term" value="C:membrane"/>
    <property type="evidence" value="ECO:0007669"/>
    <property type="project" value="UniProtKB-SubCell"/>
</dbReference>
<feature type="transmembrane region" description="Helical" evidence="6">
    <location>
        <begin position="55"/>
        <end position="74"/>
    </location>
</feature>
<reference evidence="8 9" key="1">
    <citation type="submission" date="2018-11" db="EMBL/GenBank/DDBJ databases">
        <title>Sequencing the genomes of 1000 actinobacteria strains.</title>
        <authorList>
            <person name="Klenk H.-P."/>
        </authorList>
    </citation>
    <scope>NUCLEOTIDE SEQUENCE [LARGE SCALE GENOMIC DNA]</scope>
    <source>
        <strain evidence="8 9">DSM 44348</strain>
    </source>
</reference>
<dbReference type="GeneID" id="301849070"/>
<dbReference type="NCBIfam" id="TIGR00784">
    <property type="entry name" value="citMHS"/>
    <property type="match status" value="1"/>
</dbReference>
<sequence>MLAVLGFLTLGTFMVLVMRKYATAFVAIIAAPVLFAIVAGRGADLGDMAVDGIETVAPTAVLLLFAVLYFGVMMDAKLFDPVCHGIIRLSKGDPVRICVGTAVLSLLVALDGDGTTSYMIICSAFLPIYRRIGMNPLVIAAIATMSLGAISGSTPWGGAATRAISVLHLDAATYFVPLIPTLLLTSALIVVIAYFLGRGQRKRIDENVLAEVAAELAGQERDRSALRNWRLWVNAGLTVLLLVLLVAGVAPLVTLFMAGFVIALLVNHPRLAEQGEVVKRHAASAVPVVMLVLGAGIFTGILSETGMVDAMAKALLGGVPDGLGNLIPLFTALIGLPLSFFMSNDAYFFGVLPVLAESASHYGIAPYEIARAGVAGQMLHSIGPASAPLWVLLGLVKKDLGEFQRFALLRVTVASLGMIAFTVATGAITLT</sequence>
<keyword evidence="5 6" id="KW-0472">Membrane</keyword>
<protein>
    <submittedName>
        <fullName evidence="8">CitMHS family citrate-Mg2+:H+ or citrate-Ca2+:H+ symporter</fullName>
    </submittedName>
</protein>
<dbReference type="GO" id="GO:0015137">
    <property type="term" value="F:citrate transmembrane transporter activity"/>
    <property type="evidence" value="ECO:0007669"/>
    <property type="project" value="InterPro"/>
</dbReference>
<feature type="transmembrane region" description="Helical" evidence="6">
    <location>
        <begin position="24"/>
        <end position="43"/>
    </location>
</feature>
<dbReference type="Proteomes" id="UP000274843">
    <property type="component" value="Unassembled WGS sequence"/>
</dbReference>
<evidence type="ECO:0000313" key="9">
    <source>
        <dbReference type="Proteomes" id="UP000274843"/>
    </source>
</evidence>
<feature type="transmembrane region" description="Helical" evidence="6">
    <location>
        <begin position="282"/>
        <end position="302"/>
    </location>
</feature>
<feature type="transmembrane region" description="Helical" evidence="6">
    <location>
        <begin position="378"/>
        <end position="396"/>
    </location>
</feature>
<feature type="transmembrane region" description="Helical" evidence="6">
    <location>
        <begin position="132"/>
        <end position="151"/>
    </location>
</feature>
<name>A0A3N2G632_9PSEU</name>
<evidence type="ECO:0000256" key="2">
    <source>
        <dbReference type="ARBA" id="ARBA00022448"/>
    </source>
</evidence>
<proteinExistence type="predicted"/>
<keyword evidence="2" id="KW-0813">Transport</keyword>